<evidence type="ECO:0008006" key="5">
    <source>
        <dbReference type="Google" id="ProtNLM"/>
    </source>
</evidence>
<evidence type="ECO:0000256" key="2">
    <source>
        <dbReference type="SAM" id="MobiDB-lite"/>
    </source>
</evidence>
<dbReference type="Proteomes" id="UP001620645">
    <property type="component" value="Unassembled WGS sequence"/>
</dbReference>
<sequence length="895" mass="100557">MELIKISELYLALQGEQCYYTVPSIHKGFNVKNVPFECPSFSIALEQQLQQIVDFSGCVKAIETWKSEHMYNRMDCLDSVKKTILEAIIDAYNIYQNEADRMRRENVLHKCSHSIADLCAFVRTWQQRLNHLLGLLQKSDGLCGLEMMNVLFGQWTFQCCINDWRYRMIETALLAGSTAMHQLLVAWLLDAKLAPAALTRWFIQPKIVPTSDDQNESQLQRPRHSFNNSVLSAAQLTMNGSANALNMSLNNMSIAANTITNYQNECCLFEAPPTADAVVMASAATMTRNSASFFGTTTVGSDAASIGTGTGTFVVAGAVVEDRSGWASQQQQLILSVQLDTDVLPAPFYGCEELLNMIMDIGRKVHFLKMLRPAHANNEQQQSLCAQLPTNVWCTPSAIGRMATILRQMHAVVSEEMGQELMGRQRLMDHLCLVHGYFFMLRGDFASALEHILFIKTAKTTATKKCATPFSSRKNVSHSTKIAEKCVNDALAMCAPPANVADLMHLLCGVKLTKREQMKCKIFSEKFMLKSRLREGQRNEFQAVAEFFSTNALRAYKRVFGFVSNLQLQRAQLDYTGQNLLRVVRQRLATRSEYRSSFYSMLIILQKVRMFLNRLAHYVFEEVLLLESIYIFDKVRATKDPHVLLAGLYPLLSGVLLALFLPSALSKLHESVQQCIRNASDFVGSISKFCVFIEHSDSDVLDALLLASTDDDDGTATNDDRDNNKNISNQHQQDEDGTDHRHDDLNNGRPHHQQNCDGNNDCCDGIEQRENQPPPPPPSSEVEEEQQQQRAQQQAQKVVTYNNNTNSNDNSSAIGLRSAAENRNNSRTTDAGQQQQQQFHSVVFAISDSNVNFEASVAKLRNDLAALLAECSSSETKSRYFTPYWSKLNALLFHD</sequence>
<comment type="caution">
    <text evidence="3">The sequence shown here is derived from an EMBL/GenBank/DDBJ whole genome shotgun (WGS) entry which is preliminary data.</text>
</comment>
<keyword evidence="4" id="KW-1185">Reference proteome</keyword>
<reference evidence="3 4" key="1">
    <citation type="submission" date="2024-10" db="EMBL/GenBank/DDBJ databases">
        <authorList>
            <person name="Kim D."/>
        </authorList>
    </citation>
    <scope>NUCLEOTIDE SEQUENCE [LARGE SCALE GENOMIC DNA]</scope>
    <source>
        <strain evidence="3">Taebaek</strain>
    </source>
</reference>
<feature type="region of interest" description="Disordered" evidence="2">
    <location>
        <begin position="712"/>
        <end position="796"/>
    </location>
</feature>
<feature type="compositionally biased region" description="Basic and acidic residues" evidence="2">
    <location>
        <begin position="732"/>
        <end position="746"/>
    </location>
</feature>
<evidence type="ECO:0000313" key="4">
    <source>
        <dbReference type="Proteomes" id="UP001620645"/>
    </source>
</evidence>
<accession>A0ABD2IG83</accession>
<proteinExistence type="predicted"/>
<dbReference type="EMBL" id="JBICCN010000334">
    <property type="protein sequence ID" value="KAL3076496.1"/>
    <property type="molecule type" value="Genomic_DNA"/>
</dbReference>
<evidence type="ECO:0000313" key="3">
    <source>
        <dbReference type="EMBL" id="KAL3076496.1"/>
    </source>
</evidence>
<gene>
    <name evidence="3" type="ORF">niasHS_012691</name>
</gene>
<dbReference type="AlphaFoldDB" id="A0ABD2IG83"/>
<dbReference type="InterPro" id="IPR042241">
    <property type="entry name" value="GCP_C_sf"/>
</dbReference>
<evidence type="ECO:0000256" key="1">
    <source>
        <dbReference type="SAM" id="Coils"/>
    </source>
</evidence>
<feature type="coiled-coil region" evidence="1">
    <location>
        <begin position="850"/>
        <end position="877"/>
    </location>
</feature>
<keyword evidence="1" id="KW-0175">Coiled coil</keyword>
<protein>
    <recommendedName>
        <fullName evidence="5">Gamma-tubulin complex component</fullName>
    </recommendedName>
</protein>
<dbReference type="Gene3D" id="1.20.120.1900">
    <property type="entry name" value="Gamma-tubulin complex, C-terminal domain"/>
    <property type="match status" value="1"/>
</dbReference>
<name>A0ABD2IG83_HETSC</name>
<organism evidence="3 4">
    <name type="scientific">Heterodera schachtii</name>
    <name type="common">Sugarbeet cyst nematode worm</name>
    <name type="synonym">Tylenchus schachtii</name>
    <dbReference type="NCBI Taxonomy" id="97005"/>
    <lineage>
        <taxon>Eukaryota</taxon>
        <taxon>Metazoa</taxon>
        <taxon>Ecdysozoa</taxon>
        <taxon>Nematoda</taxon>
        <taxon>Chromadorea</taxon>
        <taxon>Rhabditida</taxon>
        <taxon>Tylenchina</taxon>
        <taxon>Tylenchomorpha</taxon>
        <taxon>Tylenchoidea</taxon>
        <taxon>Heteroderidae</taxon>
        <taxon>Heteroderinae</taxon>
        <taxon>Heterodera</taxon>
    </lineage>
</organism>